<evidence type="ECO:0000256" key="6">
    <source>
        <dbReference type="ARBA" id="ARBA00022679"/>
    </source>
</evidence>
<evidence type="ECO:0000256" key="8">
    <source>
        <dbReference type="ARBA" id="ARBA00022777"/>
    </source>
</evidence>
<feature type="domain" description="PAS" evidence="13">
    <location>
        <begin position="11"/>
        <end position="80"/>
    </location>
</feature>
<evidence type="ECO:0000256" key="7">
    <source>
        <dbReference type="ARBA" id="ARBA00022741"/>
    </source>
</evidence>
<dbReference type="InterPro" id="IPR003594">
    <property type="entry name" value="HATPase_dom"/>
</dbReference>
<reference evidence="15" key="1">
    <citation type="submission" date="2018-06" db="EMBL/GenBank/DDBJ databases">
        <authorList>
            <person name="Zhirakovskaya E."/>
        </authorList>
    </citation>
    <scope>NUCLEOTIDE SEQUENCE</scope>
</reference>
<dbReference type="GO" id="GO:0005524">
    <property type="term" value="F:ATP binding"/>
    <property type="evidence" value="ECO:0007669"/>
    <property type="project" value="UniProtKB-KW"/>
</dbReference>
<dbReference type="FunFam" id="3.30.565.10:FF:000023">
    <property type="entry name" value="PAS domain-containing sensor histidine kinase"/>
    <property type="match status" value="1"/>
</dbReference>
<dbReference type="InterPro" id="IPR036097">
    <property type="entry name" value="HisK_dim/P_sf"/>
</dbReference>
<feature type="domain" description="PAC" evidence="14">
    <location>
        <begin position="343"/>
        <end position="395"/>
    </location>
</feature>
<dbReference type="Gene3D" id="2.10.70.100">
    <property type="match status" value="1"/>
</dbReference>
<evidence type="ECO:0000259" key="13">
    <source>
        <dbReference type="PROSITE" id="PS50112"/>
    </source>
</evidence>
<sequence length="646" mass="72638">MGNHSLIKGHGKDTLADIINLSSDAIISVDGDMNVVLVNAAFTGIFGYQSEEVLGQPLNLLLPKKIHSVHKGYIKSYEESGDTSRQMAQRSELFGLSKSGDKIPLDISIQKHPEGSECCHTAICRDVSHRVEQEKRVREEQEKFKILFNTSHHYTILMDGQGRIVEFNDTAVRNLQIKSEKYIGKQVWDCDFWASEADFSLIRKAVGNLDSAKGVTFIANAFGKNNSRISLEITLKVIWMEYQQSSLIVLEGKNITEVIRSNKALVDSEIRLARAQKIARLGNWEWTLKTNELIWSNEVYRIFGLTPNGYNTTYEAFLKWLHPEDRGRVEQALADALSGERPYKVTYRIILADGTEKVVEDCGEIVRTEDGYPIRVDGITQDITDRWHKEQELVQAKKHAEEANIAKAQFLSTVGHELRTPLNAIIGFSTMIAEEHMGKVGNPCYRDYAIDINLSGTNLLRQIQDILNITSYELGSLRNHPRHLSAESLLENILPLLIHRAGEKNVKIKTSISDDIPQLYLDLEHTQQILVHLVDNAIKFSNDNGVVNINLSYRNNEFIIDVIDQGIGLEETDIELIFDQFVQKEMTLHRRYGGVGLGLAIAKNLAELQGGRILVKSKVGKGSCFSVCFSSEEIGVAQVMSITQMA</sequence>
<comment type="catalytic activity">
    <reaction evidence="1">
        <text>ATP + protein L-histidine = ADP + protein N-phospho-L-histidine.</text>
        <dbReference type="EC" id="2.7.13.3"/>
    </reaction>
</comment>
<dbReference type="Gene3D" id="1.10.287.130">
    <property type="match status" value="1"/>
</dbReference>
<evidence type="ECO:0000256" key="5">
    <source>
        <dbReference type="ARBA" id="ARBA00022553"/>
    </source>
</evidence>
<dbReference type="EMBL" id="UOEJ01000192">
    <property type="protein sequence ID" value="VAW04509.1"/>
    <property type="molecule type" value="Genomic_DNA"/>
</dbReference>
<dbReference type="SMART" id="SM00091">
    <property type="entry name" value="PAS"/>
    <property type="match status" value="3"/>
</dbReference>
<keyword evidence="5" id="KW-0597">Phosphoprotein</keyword>
<keyword evidence="7" id="KW-0547">Nucleotide-binding</keyword>
<dbReference type="InterPro" id="IPR001610">
    <property type="entry name" value="PAC"/>
</dbReference>
<dbReference type="SMART" id="SM00086">
    <property type="entry name" value="PAC"/>
    <property type="match status" value="2"/>
</dbReference>
<dbReference type="InterPro" id="IPR003661">
    <property type="entry name" value="HisK_dim/P_dom"/>
</dbReference>
<dbReference type="GO" id="GO:0000155">
    <property type="term" value="F:phosphorelay sensor kinase activity"/>
    <property type="evidence" value="ECO:0007669"/>
    <property type="project" value="InterPro"/>
</dbReference>
<dbReference type="InterPro" id="IPR005467">
    <property type="entry name" value="His_kinase_dom"/>
</dbReference>
<keyword evidence="8" id="KW-0418">Kinase</keyword>
<evidence type="ECO:0000256" key="1">
    <source>
        <dbReference type="ARBA" id="ARBA00000085"/>
    </source>
</evidence>
<dbReference type="InterPro" id="IPR000014">
    <property type="entry name" value="PAS"/>
</dbReference>
<dbReference type="PRINTS" id="PR00344">
    <property type="entry name" value="BCTRLSENSOR"/>
</dbReference>
<dbReference type="Gene3D" id="3.30.450.20">
    <property type="entry name" value="PAS domain"/>
    <property type="match status" value="3"/>
</dbReference>
<dbReference type="Pfam" id="PF13426">
    <property type="entry name" value="PAS_9"/>
    <property type="match status" value="1"/>
</dbReference>
<evidence type="ECO:0000259" key="14">
    <source>
        <dbReference type="PROSITE" id="PS50113"/>
    </source>
</evidence>
<comment type="subcellular location">
    <subcellularLocation>
        <location evidence="2">Cell membrane</location>
    </subcellularLocation>
</comment>
<dbReference type="SMART" id="SM00387">
    <property type="entry name" value="HATPase_c"/>
    <property type="match status" value="1"/>
</dbReference>
<dbReference type="SUPFAM" id="SSF55785">
    <property type="entry name" value="PYP-like sensor domain (PAS domain)"/>
    <property type="match status" value="3"/>
</dbReference>
<feature type="domain" description="Histidine kinase" evidence="12">
    <location>
        <begin position="413"/>
        <end position="633"/>
    </location>
</feature>
<protein>
    <recommendedName>
        <fullName evidence="3">histidine kinase</fullName>
        <ecNumber evidence="3">2.7.13.3</ecNumber>
    </recommendedName>
</protein>
<dbReference type="FunFam" id="3.30.450.20:FF:000088">
    <property type="entry name" value="Sensory transduction histidine kinase"/>
    <property type="match status" value="1"/>
</dbReference>
<dbReference type="PANTHER" id="PTHR43047">
    <property type="entry name" value="TWO-COMPONENT HISTIDINE PROTEIN KINASE"/>
    <property type="match status" value="1"/>
</dbReference>
<evidence type="ECO:0000259" key="12">
    <source>
        <dbReference type="PROSITE" id="PS50109"/>
    </source>
</evidence>
<evidence type="ECO:0000256" key="2">
    <source>
        <dbReference type="ARBA" id="ARBA00004236"/>
    </source>
</evidence>
<organism evidence="15">
    <name type="scientific">hydrothermal vent metagenome</name>
    <dbReference type="NCBI Taxonomy" id="652676"/>
    <lineage>
        <taxon>unclassified sequences</taxon>
        <taxon>metagenomes</taxon>
        <taxon>ecological metagenomes</taxon>
    </lineage>
</organism>
<keyword evidence="4" id="KW-1003">Cell membrane</keyword>
<dbReference type="GO" id="GO:0009927">
    <property type="term" value="F:histidine phosphotransfer kinase activity"/>
    <property type="evidence" value="ECO:0007669"/>
    <property type="project" value="TreeGrafter"/>
</dbReference>
<gene>
    <name evidence="15" type="ORF">MNBD_ALPHA01-2355</name>
</gene>
<dbReference type="SUPFAM" id="SSF47384">
    <property type="entry name" value="Homodimeric domain of signal transducing histidine kinase"/>
    <property type="match status" value="1"/>
</dbReference>
<dbReference type="Pfam" id="PF00512">
    <property type="entry name" value="HisKA"/>
    <property type="match status" value="1"/>
</dbReference>
<evidence type="ECO:0000256" key="4">
    <source>
        <dbReference type="ARBA" id="ARBA00022475"/>
    </source>
</evidence>
<dbReference type="EC" id="2.7.13.3" evidence="3"/>
<dbReference type="SUPFAM" id="SSF55874">
    <property type="entry name" value="ATPase domain of HSP90 chaperone/DNA topoisomerase II/histidine kinase"/>
    <property type="match status" value="1"/>
</dbReference>
<dbReference type="Pfam" id="PF02518">
    <property type="entry name" value="HATPase_c"/>
    <property type="match status" value="1"/>
</dbReference>
<keyword evidence="11" id="KW-0472">Membrane</keyword>
<feature type="domain" description="PAS" evidence="13">
    <location>
        <begin position="295"/>
        <end position="340"/>
    </location>
</feature>
<name>A0A3B0SVV3_9ZZZZ</name>
<keyword evidence="10" id="KW-0902">Two-component regulatory system</keyword>
<dbReference type="InterPro" id="IPR013767">
    <property type="entry name" value="PAS_fold"/>
</dbReference>
<dbReference type="Pfam" id="PF08447">
    <property type="entry name" value="PAS_3"/>
    <property type="match status" value="1"/>
</dbReference>
<keyword evidence="9" id="KW-0067">ATP-binding</keyword>
<dbReference type="GO" id="GO:0006355">
    <property type="term" value="P:regulation of DNA-templated transcription"/>
    <property type="evidence" value="ECO:0007669"/>
    <property type="project" value="InterPro"/>
</dbReference>
<evidence type="ECO:0000256" key="9">
    <source>
        <dbReference type="ARBA" id="ARBA00022840"/>
    </source>
</evidence>
<dbReference type="Gene3D" id="3.30.565.10">
    <property type="entry name" value="Histidine kinase-like ATPase, C-terminal domain"/>
    <property type="match status" value="1"/>
</dbReference>
<dbReference type="Pfam" id="PF00989">
    <property type="entry name" value="PAS"/>
    <property type="match status" value="1"/>
</dbReference>
<evidence type="ECO:0000256" key="11">
    <source>
        <dbReference type="ARBA" id="ARBA00023136"/>
    </source>
</evidence>
<dbReference type="InterPro" id="IPR000700">
    <property type="entry name" value="PAS-assoc_C"/>
</dbReference>
<dbReference type="InterPro" id="IPR035965">
    <property type="entry name" value="PAS-like_dom_sf"/>
</dbReference>
<dbReference type="PROSITE" id="PS50109">
    <property type="entry name" value="HIS_KIN"/>
    <property type="match status" value="1"/>
</dbReference>
<dbReference type="CDD" id="cd00082">
    <property type="entry name" value="HisKA"/>
    <property type="match status" value="1"/>
</dbReference>
<dbReference type="PROSITE" id="PS50113">
    <property type="entry name" value="PAC"/>
    <property type="match status" value="1"/>
</dbReference>
<dbReference type="GO" id="GO:0005886">
    <property type="term" value="C:plasma membrane"/>
    <property type="evidence" value="ECO:0007669"/>
    <property type="project" value="UniProtKB-SubCell"/>
</dbReference>
<dbReference type="InterPro" id="IPR013655">
    <property type="entry name" value="PAS_fold_3"/>
</dbReference>
<keyword evidence="6" id="KW-0808">Transferase</keyword>
<dbReference type="SMART" id="SM00388">
    <property type="entry name" value="HisKA"/>
    <property type="match status" value="1"/>
</dbReference>
<evidence type="ECO:0000313" key="15">
    <source>
        <dbReference type="EMBL" id="VAW04509.1"/>
    </source>
</evidence>
<dbReference type="InterPro" id="IPR036890">
    <property type="entry name" value="HATPase_C_sf"/>
</dbReference>
<dbReference type="PANTHER" id="PTHR43047:SF72">
    <property type="entry name" value="OSMOSENSING HISTIDINE PROTEIN KINASE SLN1"/>
    <property type="match status" value="1"/>
</dbReference>
<proteinExistence type="predicted"/>
<dbReference type="InterPro" id="IPR004358">
    <property type="entry name" value="Sig_transdc_His_kin-like_C"/>
</dbReference>
<dbReference type="CDD" id="cd00130">
    <property type="entry name" value="PAS"/>
    <property type="match status" value="2"/>
</dbReference>
<accession>A0A3B0SVV3</accession>
<dbReference type="PROSITE" id="PS50112">
    <property type="entry name" value="PAS"/>
    <property type="match status" value="2"/>
</dbReference>
<dbReference type="AlphaFoldDB" id="A0A3B0SVV3"/>
<evidence type="ECO:0000256" key="3">
    <source>
        <dbReference type="ARBA" id="ARBA00012438"/>
    </source>
</evidence>
<evidence type="ECO:0000256" key="10">
    <source>
        <dbReference type="ARBA" id="ARBA00023012"/>
    </source>
</evidence>
<dbReference type="NCBIfam" id="TIGR00229">
    <property type="entry name" value="sensory_box"/>
    <property type="match status" value="2"/>
</dbReference>